<evidence type="ECO:0000256" key="6">
    <source>
        <dbReference type="ARBA" id="ARBA00023136"/>
    </source>
</evidence>
<organism evidence="9 10">
    <name type="scientific">[Clostridium] citroniae WAL-19142</name>
    <dbReference type="NCBI Taxonomy" id="742734"/>
    <lineage>
        <taxon>Bacteria</taxon>
        <taxon>Bacillati</taxon>
        <taxon>Bacillota</taxon>
        <taxon>Clostridia</taxon>
        <taxon>Lachnospirales</taxon>
        <taxon>Lachnospiraceae</taxon>
        <taxon>Enterocloster</taxon>
    </lineage>
</organism>
<dbReference type="GO" id="GO:0055085">
    <property type="term" value="P:transmembrane transport"/>
    <property type="evidence" value="ECO:0007669"/>
    <property type="project" value="InterPro"/>
</dbReference>
<keyword evidence="4 7" id="KW-0812">Transmembrane</keyword>
<dbReference type="Proteomes" id="UP000037392">
    <property type="component" value="Unassembled WGS sequence"/>
</dbReference>
<dbReference type="Pfam" id="PF19300">
    <property type="entry name" value="BPD_transp_1_N"/>
    <property type="match status" value="1"/>
</dbReference>
<sequence>MFKYIVKRLLVAIPTFFGITVLVYLISAMAPGSPLEMLMADPMATKESMEALKTQMGLNDPAIIQYFRWLGAMLQGNLGISYRNSLPVLGQVLEKLGPTLILTLSSTALSVLIAVPLGIMSAYKPYSAWDYASSGFAFVGASTPTFFTGLVMIYLFAVKLRVLPMGGMYDAGVHTVGSAVNHLILPCLVLTIFNIGSILRQTRGSMMEVFSEDYIRTARAKGLVEPRVVIVHGLRNALIPVVTVLSTMIPFMFGGAVVAEQVFSWPGLGSLMVQSINARDYPMIMGITVVIAAAVLVGNVLTDIAYSLLDPKIRESR</sequence>
<dbReference type="PATRIC" id="fig|742734.4.peg.288"/>
<name>A0A0J9BMP0_9FIRM</name>
<dbReference type="GO" id="GO:0005886">
    <property type="term" value="C:plasma membrane"/>
    <property type="evidence" value="ECO:0007669"/>
    <property type="project" value="UniProtKB-SubCell"/>
</dbReference>
<keyword evidence="6 7" id="KW-0472">Membrane</keyword>
<evidence type="ECO:0000313" key="9">
    <source>
        <dbReference type="EMBL" id="KMW13346.1"/>
    </source>
</evidence>
<dbReference type="Pfam" id="PF00528">
    <property type="entry name" value="BPD_transp_1"/>
    <property type="match status" value="1"/>
</dbReference>
<evidence type="ECO:0000259" key="8">
    <source>
        <dbReference type="PROSITE" id="PS50928"/>
    </source>
</evidence>
<gene>
    <name evidence="9" type="ORF">HMPREF9470_00267</name>
</gene>
<evidence type="ECO:0000256" key="1">
    <source>
        <dbReference type="ARBA" id="ARBA00004651"/>
    </source>
</evidence>
<dbReference type="RefSeq" id="WP_007861661.1">
    <property type="nucleotide sequence ID" value="NZ_KQ235875.1"/>
</dbReference>
<dbReference type="PROSITE" id="PS50928">
    <property type="entry name" value="ABC_TM1"/>
    <property type="match status" value="1"/>
</dbReference>
<keyword evidence="3" id="KW-1003">Cell membrane</keyword>
<dbReference type="PANTHER" id="PTHR43163:SF6">
    <property type="entry name" value="DIPEPTIDE TRANSPORT SYSTEM PERMEASE PROTEIN DPPB-RELATED"/>
    <property type="match status" value="1"/>
</dbReference>
<dbReference type="GeneID" id="93163746"/>
<protein>
    <recommendedName>
        <fullName evidence="8">ABC transmembrane type-1 domain-containing protein</fullName>
    </recommendedName>
</protein>
<dbReference type="AlphaFoldDB" id="A0A0J9BMP0"/>
<dbReference type="CDD" id="cd06261">
    <property type="entry name" value="TM_PBP2"/>
    <property type="match status" value="1"/>
</dbReference>
<reference evidence="9 10" key="1">
    <citation type="submission" date="2011-04" db="EMBL/GenBank/DDBJ databases">
        <title>The Genome Sequence of Clostridium citroniae WAL-19142.</title>
        <authorList>
            <consortium name="The Broad Institute Genome Sequencing Platform"/>
            <person name="Earl A."/>
            <person name="Ward D."/>
            <person name="Feldgarden M."/>
            <person name="Gevers D."/>
            <person name="Warren Y.A."/>
            <person name="Tyrrell K.L."/>
            <person name="Citron D.M."/>
            <person name="Goldstein E.J."/>
            <person name="Daigneault M."/>
            <person name="Allen-Vercoe E."/>
            <person name="Young S.K."/>
            <person name="Zeng Q."/>
            <person name="Gargeya S."/>
            <person name="Fitzgerald M."/>
            <person name="Haas B."/>
            <person name="Abouelleil A."/>
            <person name="Alvarado L."/>
            <person name="Arachchi H.M."/>
            <person name="Berlin A."/>
            <person name="Brown A."/>
            <person name="Chapman S.B."/>
            <person name="Chen Z."/>
            <person name="Dunbar C."/>
            <person name="Freedman E."/>
            <person name="Gearin G."/>
            <person name="Gellesch M."/>
            <person name="Goldberg J."/>
            <person name="Griggs A."/>
            <person name="Gujja S."/>
            <person name="Heilman E.R."/>
            <person name="Heiman D."/>
            <person name="Howarth C."/>
            <person name="Larson L."/>
            <person name="Lui A."/>
            <person name="MacDonald P.J."/>
            <person name="Mehta T."/>
            <person name="Montmayeur A."/>
            <person name="Murphy C."/>
            <person name="Neiman D."/>
            <person name="Pearson M."/>
            <person name="Priest M."/>
            <person name="Roberts A."/>
            <person name="Saif S."/>
            <person name="Shea T."/>
            <person name="Shenoy N."/>
            <person name="Sisk P."/>
            <person name="Stolte C."/>
            <person name="Sykes S."/>
            <person name="White J."/>
            <person name="Yandava C."/>
            <person name="Wortman J."/>
            <person name="Nusbaum C."/>
            <person name="Birren B."/>
        </authorList>
    </citation>
    <scope>NUCLEOTIDE SEQUENCE [LARGE SCALE GENOMIC DNA]</scope>
    <source>
        <strain evidence="9 10">WAL-19142</strain>
    </source>
</reference>
<feature type="transmembrane region" description="Helical" evidence="7">
    <location>
        <begin position="9"/>
        <end position="30"/>
    </location>
</feature>
<feature type="domain" description="ABC transmembrane type-1" evidence="8">
    <location>
        <begin position="96"/>
        <end position="302"/>
    </location>
</feature>
<evidence type="ECO:0000256" key="2">
    <source>
        <dbReference type="ARBA" id="ARBA00022448"/>
    </source>
</evidence>
<dbReference type="InterPro" id="IPR000515">
    <property type="entry name" value="MetI-like"/>
</dbReference>
<proteinExistence type="inferred from homology"/>
<dbReference type="Gene3D" id="1.10.3720.10">
    <property type="entry name" value="MetI-like"/>
    <property type="match status" value="1"/>
</dbReference>
<evidence type="ECO:0000256" key="4">
    <source>
        <dbReference type="ARBA" id="ARBA00022692"/>
    </source>
</evidence>
<evidence type="ECO:0000256" key="5">
    <source>
        <dbReference type="ARBA" id="ARBA00022989"/>
    </source>
</evidence>
<comment type="similarity">
    <text evidence="7">Belongs to the binding-protein-dependent transport system permease family.</text>
</comment>
<feature type="transmembrane region" description="Helical" evidence="7">
    <location>
        <begin position="283"/>
        <end position="309"/>
    </location>
</feature>
<dbReference type="SUPFAM" id="SSF161098">
    <property type="entry name" value="MetI-like"/>
    <property type="match status" value="1"/>
</dbReference>
<feature type="transmembrane region" description="Helical" evidence="7">
    <location>
        <begin position="135"/>
        <end position="158"/>
    </location>
</feature>
<comment type="caution">
    <text evidence="9">The sequence shown here is derived from an EMBL/GenBank/DDBJ whole genome shotgun (WGS) entry which is preliminary data.</text>
</comment>
<feature type="transmembrane region" description="Helical" evidence="7">
    <location>
        <begin position="100"/>
        <end position="123"/>
    </location>
</feature>
<dbReference type="InterPro" id="IPR045621">
    <property type="entry name" value="BPD_transp_1_N"/>
</dbReference>
<evidence type="ECO:0000256" key="7">
    <source>
        <dbReference type="RuleBase" id="RU363032"/>
    </source>
</evidence>
<feature type="transmembrane region" description="Helical" evidence="7">
    <location>
        <begin position="178"/>
        <end position="199"/>
    </location>
</feature>
<keyword evidence="5 7" id="KW-1133">Transmembrane helix</keyword>
<keyword evidence="2 7" id="KW-0813">Transport</keyword>
<dbReference type="InterPro" id="IPR035906">
    <property type="entry name" value="MetI-like_sf"/>
</dbReference>
<dbReference type="PANTHER" id="PTHR43163">
    <property type="entry name" value="DIPEPTIDE TRANSPORT SYSTEM PERMEASE PROTEIN DPPB-RELATED"/>
    <property type="match status" value="1"/>
</dbReference>
<evidence type="ECO:0000313" key="10">
    <source>
        <dbReference type="Proteomes" id="UP000037392"/>
    </source>
</evidence>
<dbReference type="EMBL" id="ADLK01000045">
    <property type="protein sequence ID" value="KMW13346.1"/>
    <property type="molecule type" value="Genomic_DNA"/>
</dbReference>
<comment type="subcellular location">
    <subcellularLocation>
        <location evidence="1 7">Cell membrane</location>
        <topology evidence="1 7">Multi-pass membrane protein</topology>
    </subcellularLocation>
</comment>
<feature type="transmembrane region" description="Helical" evidence="7">
    <location>
        <begin position="237"/>
        <end position="263"/>
    </location>
</feature>
<dbReference type="OrthoDB" id="9806409at2"/>
<accession>A0A0J9BMP0</accession>
<evidence type="ECO:0000256" key="3">
    <source>
        <dbReference type="ARBA" id="ARBA00022475"/>
    </source>
</evidence>